<dbReference type="OrthoDB" id="6617140at2759"/>
<dbReference type="AlphaFoldDB" id="A0A2G9SJW8"/>
<protein>
    <submittedName>
        <fullName evidence="1">Uncharacterized protein</fullName>
    </submittedName>
</protein>
<gene>
    <name evidence="1" type="ORF">AB205_0140610</name>
</gene>
<keyword evidence="2" id="KW-1185">Reference proteome</keyword>
<dbReference type="Proteomes" id="UP000228934">
    <property type="component" value="Unassembled WGS sequence"/>
</dbReference>
<proteinExistence type="predicted"/>
<evidence type="ECO:0000313" key="1">
    <source>
        <dbReference type="EMBL" id="PIO40459.1"/>
    </source>
</evidence>
<organism evidence="1 2">
    <name type="scientific">Aquarana catesbeiana</name>
    <name type="common">American bullfrog</name>
    <name type="synonym">Rana catesbeiana</name>
    <dbReference type="NCBI Taxonomy" id="8400"/>
    <lineage>
        <taxon>Eukaryota</taxon>
        <taxon>Metazoa</taxon>
        <taxon>Chordata</taxon>
        <taxon>Craniata</taxon>
        <taxon>Vertebrata</taxon>
        <taxon>Euteleostomi</taxon>
        <taxon>Amphibia</taxon>
        <taxon>Batrachia</taxon>
        <taxon>Anura</taxon>
        <taxon>Neobatrachia</taxon>
        <taxon>Ranoidea</taxon>
        <taxon>Ranidae</taxon>
        <taxon>Aquarana</taxon>
    </lineage>
</organism>
<accession>A0A2G9SJW8</accession>
<name>A0A2G9SJW8_AQUCT</name>
<dbReference type="EMBL" id="KV923884">
    <property type="protein sequence ID" value="PIO40459.1"/>
    <property type="molecule type" value="Genomic_DNA"/>
</dbReference>
<reference evidence="2" key="1">
    <citation type="journal article" date="2017" name="Nat. Commun.">
        <title>The North American bullfrog draft genome provides insight into hormonal regulation of long noncoding RNA.</title>
        <authorList>
            <person name="Hammond S.A."/>
            <person name="Warren R.L."/>
            <person name="Vandervalk B.P."/>
            <person name="Kucuk E."/>
            <person name="Khan H."/>
            <person name="Gibb E.A."/>
            <person name="Pandoh P."/>
            <person name="Kirk H."/>
            <person name="Zhao Y."/>
            <person name="Jones M."/>
            <person name="Mungall A.J."/>
            <person name="Coope R."/>
            <person name="Pleasance S."/>
            <person name="Moore R.A."/>
            <person name="Holt R.A."/>
            <person name="Round J.M."/>
            <person name="Ohora S."/>
            <person name="Walle B.V."/>
            <person name="Veldhoen N."/>
            <person name="Helbing C.C."/>
            <person name="Birol I."/>
        </authorList>
    </citation>
    <scope>NUCLEOTIDE SEQUENCE [LARGE SCALE GENOMIC DNA]</scope>
</reference>
<sequence length="153" mass="17736">MQQATSQMPKVRLFFANLGGFASFFARSPKRTDVLDKVVAHRLPTSSSVRWNFHSRAVNTVFEHREDLIRCFETMRDSGDFDLVTMREAAGFAMLLKDQDFKYVLTLFHNIMPHVDLLYAKLQKKDIDSVHIKGSIQQFQQDIQKIRVYPIPG</sequence>
<evidence type="ECO:0000313" key="2">
    <source>
        <dbReference type="Proteomes" id="UP000228934"/>
    </source>
</evidence>